<organism evidence="1 2">
    <name type="scientific">Corallococcus llansteffanensis</name>
    <dbReference type="NCBI Taxonomy" id="2316731"/>
    <lineage>
        <taxon>Bacteria</taxon>
        <taxon>Pseudomonadati</taxon>
        <taxon>Myxococcota</taxon>
        <taxon>Myxococcia</taxon>
        <taxon>Myxococcales</taxon>
        <taxon>Cystobacterineae</taxon>
        <taxon>Myxococcaceae</taxon>
        <taxon>Corallococcus</taxon>
    </lineage>
</organism>
<reference evidence="2" key="1">
    <citation type="submission" date="2018-09" db="EMBL/GenBank/DDBJ databases">
        <authorList>
            <person name="Livingstone P.G."/>
            <person name="Whitworth D.E."/>
        </authorList>
    </citation>
    <scope>NUCLEOTIDE SEQUENCE [LARGE SCALE GENOMIC DNA]</scope>
    <source>
        <strain evidence="2">CA051B</strain>
    </source>
</reference>
<dbReference type="EMBL" id="RAWB01000338">
    <property type="protein sequence ID" value="RKH53175.1"/>
    <property type="molecule type" value="Genomic_DNA"/>
</dbReference>
<accession>A0A3A8PHY4</accession>
<protein>
    <submittedName>
        <fullName evidence="1">Uncharacterized protein</fullName>
    </submittedName>
</protein>
<evidence type="ECO:0000313" key="1">
    <source>
        <dbReference type="EMBL" id="RKH53175.1"/>
    </source>
</evidence>
<keyword evidence="2" id="KW-1185">Reference proteome</keyword>
<sequence length="85" mass="9335">MLDARDQIHQTLNISGLECHPQPMNGAFRSFELSPANVLMDRTFLKLLGESGVDGNTGLRFMNQVEGCQYGGLRRVRAIGAKIDG</sequence>
<gene>
    <name evidence="1" type="ORF">D7V93_27160</name>
</gene>
<dbReference type="Proteomes" id="UP000272888">
    <property type="component" value="Unassembled WGS sequence"/>
</dbReference>
<proteinExistence type="predicted"/>
<name>A0A3A8PHY4_9BACT</name>
<evidence type="ECO:0000313" key="2">
    <source>
        <dbReference type="Proteomes" id="UP000272888"/>
    </source>
</evidence>
<comment type="caution">
    <text evidence="1">The sequence shown here is derived from an EMBL/GenBank/DDBJ whole genome shotgun (WGS) entry which is preliminary data.</text>
</comment>
<dbReference type="AlphaFoldDB" id="A0A3A8PHY4"/>